<dbReference type="EMBL" id="JBBPBK010000014">
    <property type="protein sequence ID" value="KAK9270153.1"/>
    <property type="molecule type" value="Genomic_DNA"/>
</dbReference>
<comment type="caution">
    <text evidence="1">The sequence shown here is derived from an EMBL/GenBank/DDBJ whole genome shotgun (WGS) entry which is preliminary data.</text>
</comment>
<dbReference type="Proteomes" id="UP001415857">
    <property type="component" value="Unassembled WGS sequence"/>
</dbReference>
<dbReference type="AlphaFoldDB" id="A0AAP0NC13"/>
<accession>A0AAP0NC13</accession>
<evidence type="ECO:0000313" key="1">
    <source>
        <dbReference type="EMBL" id="KAK9270153.1"/>
    </source>
</evidence>
<keyword evidence="2" id="KW-1185">Reference proteome</keyword>
<protein>
    <submittedName>
        <fullName evidence="1">Uncharacterized protein</fullName>
    </submittedName>
</protein>
<sequence length="129" mass="14668">MPEPNPYVGEDGSMAVWIDDSVSEGWVWMLKMEERLISALAIEFLRQRQRQRLRRRLLDRRVWTEFRSGAGETVRLQRSFFGFLLMETFPLSFVDATGEGPMSIIHGSGEGEVTEKLWKASFAAAAVAA</sequence>
<proteinExistence type="predicted"/>
<evidence type="ECO:0000313" key="2">
    <source>
        <dbReference type="Proteomes" id="UP001415857"/>
    </source>
</evidence>
<gene>
    <name evidence="1" type="ORF">L1049_025729</name>
</gene>
<name>A0AAP0NC13_LIQFO</name>
<organism evidence="1 2">
    <name type="scientific">Liquidambar formosana</name>
    <name type="common">Formosan gum</name>
    <dbReference type="NCBI Taxonomy" id="63359"/>
    <lineage>
        <taxon>Eukaryota</taxon>
        <taxon>Viridiplantae</taxon>
        <taxon>Streptophyta</taxon>
        <taxon>Embryophyta</taxon>
        <taxon>Tracheophyta</taxon>
        <taxon>Spermatophyta</taxon>
        <taxon>Magnoliopsida</taxon>
        <taxon>eudicotyledons</taxon>
        <taxon>Gunneridae</taxon>
        <taxon>Pentapetalae</taxon>
        <taxon>Saxifragales</taxon>
        <taxon>Altingiaceae</taxon>
        <taxon>Liquidambar</taxon>
    </lineage>
</organism>
<reference evidence="1 2" key="1">
    <citation type="journal article" date="2024" name="Plant J.">
        <title>Genome sequences and population genomics reveal climatic adaptation and genomic divergence between two closely related sweetgum species.</title>
        <authorList>
            <person name="Xu W.Q."/>
            <person name="Ren C.Q."/>
            <person name="Zhang X.Y."/>
            <person name="Comes H.P."/>
            <person name="Liu X.H."/>
            <person name="Li Y.G."/>
            <person name="Kettle C.J."/>
            <person name="Jalonen R."/>
            <person name="Gaisberger H."/>
            <person name="Ma Y.Z."/>
            <person name="Qiu Y.X."/>
        </authorList>
    </citation>
    <scope>NUCLEOTIDE SEQUENCE [LARGE SCALE GENOMIC DNA]</scope>
    <source>
        <strain evidence="1">Hangzhou</strain>
    </source>
</reference>